<evidence type="ECO:0000259" key="4">
    <source>
        <dbReference type="PROSITE" id="PS51898"/>
    </source>
</evidence>
<dbReference type="GO" id="GO:0006310">
    <property type="term" value="P:DNA recombination"/>
    <property type="evidence" value="ECO:0007669"/>
    <property type="project" value="UniProtKB-KW"/>
</dbReference>
<dbReference type="PROSITE" id="PS51898">
    <property type="entry name" value="TYR_RECOMBINASE"/>
    <property type="match status" value="1"/>
</dbReference>
<evidence type="ECO:0000256" key="2">
    <source>
        <dbReference type="ARBA" id="ARBA00023125"/>
    </source>
</evidence>
<protein>
    <recommendedName>
        <fullName evidence="4">Tyr recombinase domain-containing protein</fullName>
    </recommendedName>
</protein>
<organism evidence="5">
    <name type="scientific">uncultured Solirubrobacteraceae bacterium</name>
    <dbReference type="NCBI Taxonomy" id="1162706"/>
    <lineage>
        <taxon>Bacteria</taxon>
        <taxon>Bacillati</taxon>
        <taxon>Actinomycetota</taxon>
        <taxon>Thermoleophilia</taxon>
        <taxon>Solirubrobacterales</taxon>
        <taxon>Solirubrobacteraceae</taxon>
        <taxon>environmental samples</taxon>
    </lineage>
</organism>
<sequence length="319" mass="34091">MLAEPGTPHKRGGGASAGVVMGALGDLPAATVTTRQIEAALSKVAASGAGPRTVNKARNVMDAIFAYGCRASTFALPENPVRDADRRREAPPATRDYYCVEQVEALARTLGAGLHRDPRSVGVQEHERNAAALEDAQDAEAVRLAAYTGLRAGELRALRWRDVNFAAAKLTVRRTVSGGTLVDSTKSGRTREVPLADAALASLDRLSRRADFIGPDEYVICSRTGGRVEESALRRRYRRAQLAAGVPVLPWHGLRHTFGSLLAAGGEDLVTIKAAMGHFRISTTERYLHARPATMTAARFSKVFGAAAVDDPAISTHDE</sequence>
<accession>A0A6J4SC87</accession>
<keyword evidence="2" id="KW-0238">DNA-binding</keyword>
<dbReference type="Gene3D" id="1.10.443.10">
    <property type="entry name" value="Intergrase catalytic core"/>
    <property type="match status" value="1"/>
</dbReference>
<dbReference type="InterPro" id="IPR010998">
    <property type="entry name" value="Integrase_recombinase_N"/>
</dbReference>
<dbReference type="AlphaFoldDB" id="A0A6J4SC87"/>
<proteinExistence type="inferred from homology"/>
<dbReference type="GO" id="GO:0003677">
    <property type="term" value="F:DNA binding"/>
    <property type="evidence" value="ECO:0007669"/>
    <property type="project" value="UniProtKB-KW"/>
</dbReference>
<dbReference type="InterPro" id="IPR013762">
    <property type="entry name" value="Integrase-like_cat_sf"/>
</dbReference>
<dbReference type="SUPFAM" id="SSF56349">
    <property type="entry name" value="DNA breaking-rejoining enzymes"/>
    <property type="match status" value="1"/>
</dbReference>
<dbReference type="PANTHER" id="PTHR30349">
    <property type="entry name" value="PHAGE INTEGRASE-RELATED"/>
    <property type="match status" value="1"/>
</dbReference>
<evidence type="ECO:0000256" key="3">
    <source>
        <dbReference type="ARBA" id="ARBA00023172"/>
    </source>
</evidence>
<reference evidence="5" key="1">
    <citation type="submission" date="2020-02" db="EMBL/GenBank/DDBJ databases">
        <authorList>
            <person name="Meier V. D."/>
        </authorList>
    </citation>
    <scope>NUCLEOTIDE SEQUENCE</scope>
    <source>
        <strain evidence="5">AVDCRST_MAG53</strain>
    </source>
</reference>
<dbReference type="CDD" id="cd01189">
    <property type="entry name" value="INT_ICEBs1_C_like"/>
    <property type="match status" value="1"/>
</dbReference>
<keyword evidence="3" id="KW-0233">DNA recombination</keyword>
<name>A0A6J4SC87_9ACTN</name>
<evidence type="ECO:0000313" key="5">
    <source>
        <dbReference type="EMBL" id="CAA9495101.1"/>
    </source>
</evidence>
<dbReference type="Gene3D" id="1.10.150.130">
    <property type="match status" value="1"/>
</dbReference>
<dbReference type="InterPro" id="IPR011010">
    <property type="entry name" value="DNA_brk_join_enz"/>
</dbReference>
<evidence type="ECO:0000256" key="1">
    <source>
        <dbReference type="ARBA" id="ARBA00008857"/>
    </source>
</evidence>
<dbReference type="PANTHER" id="PTHR30349:SF64">
    <property type="entry name" value="PROPHAGE INTEGRASE INTD-RELATED"/>
    <property type="match status" value="1"/>
</dbReference>
<dbReference type="InterPro" id="IPR050090">
    <property type="entry name" value="Tyrosine_recombinase_XerCD"/>
</dbReference>
<feature type="domain" description="Tyr recombinase" evidence="4">
    <location>
        <begin position="116"/>
        <end position="300"/>
    </location>
</feature>
<dbReference type="Pfam" id="PF00589">
    <property type="entry name" value="Phage_integrase"/>
    <property type="match status" value="1"/>
</dbReference>
<dbReference type="InterPro" id="IPR002104">
    <property type="entry name" value="Integrase_catalytic"/>
</dbReference>
<dbReference type="GO" id="GO:0015074">
    <property type="term" value="P:DNA integration"/>
    <property type="evidence" value="ECO:0007669"/>
    <property type="project" value="InterPro"/>
</dbReference>
<gene>
    <name evidence="5" type="ORF">AVDCRST_MAG53-1751</name>
</gene>
<comment type="similarity">
    <text evidence="1">Belongs to the 'phage' integrase family.</text>
</comment>
<dbReference type="EMBL" id="CADCVR010000053">
    <property type="protein sequence ID" value="CAA9495101.1"/>
    <property type="molecule type" value="Genomic_DNA"/>
</dbReference>